<proteinExistence type="predicted"/>
<accession>A0ABP1DNQ3</accession>
<evidence type="ECO:0000313" key="3">
    <source>
        <dbReference type="Proteomes" id="UP001497453"/>
    </source>
</evidence>
<keyword evidence="3" id="KW-1185">Reference proteome</keyword>
<sequence>MSPSSTETITYPPTAHISPDGAEETVISSQPKPAMGMTPQGGQNEETEKAERLRGGCIPCPGGICWIIPIPCCCC</sequence>
<feature type="compositionally biased region" description="Polar residues" evidence="1">
    <location>
        <begin position="1"/>
        <end position="11"/>
    </location>
</feature>
<organism evidence="2 3">
    <name type="scientific">Somion occarium</name>
    <dbReference type="NCBI Taxonomy" id="3059160"/>
    <lineage>
        <taxon>Eukaryota</taxon>
        <taxon>Fungi</taxon>
        <taxon>Dikarya</taxon>
        <taxon>Basidiomycota</taxon>
        <taxon>Agaricomycotina</taxon>
        <taxon>Agaricomycetes</taxon>
        <taxon>Polyporales</taxon>
        <taxon>Cerrenaceae</taxon>
        <taxon>Somion</taxon>
    </lineage>
</organism>
<evidence type="ECO:0000313" key="2">
    <source>
        <dbReference type="EMBL" id="CAL1709420.1"/>
    </source>
</evidence>
<name>A0ABP1DNQ3_9APHY</name>
<feature type="region of interest" description="Disordered" evidence="1">
    <location>
        <begin position="1"/>
        <end position="48"/>
    </location>
</feature>
<gene>
    <name evidence="2" type="ORF">GFSPODELE1_LOCUS7340</name>
</gene>
<protein>
    <recommendedName>
        <fullName evidence="4">Cysteine-rich transmembrane CYSTM domain-containing protein</fullName>
    </recommendedName>
</protein>
<evidence type="ECO:0008006" key="4">
    <source>
        <dbReference type="Google" id="ProtNLM"/>
    </source>
</evidence>
<evidence type="ECO:0000256" key="1">
    <source>
        <dbReference type="SAM" id="MobiDB-lite"/>
    </source>
</evidence>
<dbReference type="EMBL" id="OZ037948">
    <property type="protein sequence ID" value="CAL1709420.1"/>
    <property type="molecule type" value="Genomic_DNA"/>
</dbReference>
<reference evidence="3" key="1">
    <citation type="submission" date="2024-04" db="EMBL/GenBank/DDBJ databases">
        <authorList>
            <person name="Shaw F."/>
            <person name="Minotto A."/>
        </authorList>
    </citation>
    <scope>NUCLEOTIDE SEQUENCE [LARGE SCALE GENOMIC DNA]</scope>
</reference>
<dbReference type="Proteomes" id="UP001497453">
    <property type="component" value="Chromosome 5"/>
</dbReference>